<dbReference type="InterPro" id="IPR023796">
    <property type="entry name" value="Serpin_dom"/>
</dbReference>
<dbReference type="InterPro" id="IPR042185">
    <property type="entry name" value="Serpin_sf_2"/>
</dbReference>
<feature type="domain" description="Serpin" evidence="5">
    <location>
        <begin position="64"/>
        <end position="402"/>
    </location>
</feature>
<dbReference type="Gene3D" id="2.30.39.10">
    <property type="entry name" value="Alpha-1-antitrypsin, domain 1"/>
    <property type="match status" value="2"/>
</dbReference>
<evidence type="ECO:0000259" key="5">
    <source>
        <dbReference type="SMART" id="SM00093"/>
    </source>
</evidence>
<feature type="compositionally biased region" description="Polar residues" evidence="3">
    <location>
        <begin position="773"/>
        <end position="790"/>
    </location>
</feature>
<dbReference type="Proteomes" id="UP001642540">
    <property type="component" value="Unassembled WGS sequence"/>
</dbReference>
<dbReference type="PANTHER" id="PTHR11461">
    <property type="entry name" value="SERINE PROTEASE INHIBITOR, SERPIN"/>
    <property type="match status" value="1"/>
</dbReference>
<dbReference type="InterPro" id="IPR000215">
    <property type="entry name" value="Serpin_fam"/>
</dbReference>
<dbReference type="InterPro" id="IPR036186">
    <property type="entry name" value="Serpin_sf"/>
</dbReference>
<name>A0ABP1S289_9HEXA</name>
<dbReference type="PROSITE" id="PS00284">
    <property type="entry name" value="SERPIN"/>
    <property type="match status" value="1"/>
</dbReference>
<evidence type="ECO:0000256" key="4">
    <source>
        <dbReference type="SAM" id="SignalP"/>
    </source>
</evidence>
<dbReference type="EMBL" id="CAXLJM020000148">
    <property type="protein sequence ID" value="CAL8142122.1"/>
    <property type="molecule type" value="Genomic_DNA"/>
</dbReference>
<feature type="region of interest" description="Disordered" evidence="3">
    <location>
        <begin position="697"/>
        <end position="725"/>
    </location>
</feature>
<proteinExistence type="inferred from homology"/>
<evidence type="ECO:0000256" key="3">
    <source>
        <dbReference type="SAM" id="MobiDB-lite"/>
    </source>
</evidence>
<keyword evidence="7" id="KW-1185">Reference proteome</keyword>
<evidence type="ECO:0000256" key="2">
    <source>
        <dbReference type="RuleBase" id="RU000411"/>
    </source>
</evidence>
<sequence>MHSYSVKIINQNLMQAKNTTMGKFDSKWVSLLVLLASAVTHSAADDSSVETDYDNAPFFIDSVHSVASEVAKNTVVHDDKVVWSPFSVVNVLSAHNLTDNSTVLQNGFNSAIQYLEKEQSTGLNITRIQFGYTKNEELVNENDKVFPMYKYPEDDGNLTDVIESKFSELTTGLIPPNRTEEQPGHVSDDRLEIPRENVSSIYVTAMGLRASWETPFHPRYARKTRFFLNSTHTTKVKYFNNIGFYKYARFPELDNSTAVAIPLKDTHKLYMIVLRPSTPEGIMNLSLILDQTQNLSEVLWARFRTRRVQLSMPKLNIDSQIPFIYQTPDNKNVTLMQLGSMTLTYSGITNNFTPDPNQRSILKFTRLRRRKEDKKFFANSPFAFLIYDSFAGILNYGIVLNPTDHLANSLKFKPPPVILTQNAKLLTDVITDFTEKFFQVQRRVVDHQDNFGVAGGNLLRSLATFYSQCRNDTEKLVNLNLPMGFPDAFSELYNYSSTPAVQDDALEIKDLNAFGQCKQSEGLAAESFLIKNADAQEEYINNTYRLRVSVPVSKRSEKRFYLNEVDYINASYVEYSGRVKYVSHALWDSKIIKVPTVTPQHFLYFIVPNERSGIHVIEEGLQNYPLSKLLCQMRVTNLRVRIPSFLIRSQNPPVNLTELLGPINATGSNENSPTLLQDVTLEVGDVDMDGDLHENFFRNEDDDLDDEDDDLDEESSAVEDLREPRKGKGFRRKYRKVNLDRPFIVYVEDSTVGTVFMGRVNVANQVEIEETPTSENPGSQEEEVTTNPPSLETLPPK</sequence>
<feature type="chain" id="PRO_5047082766" description="Serpin domain-containing protein" evidence="4">
    <location>
        <begin position="45"/>
        <end position="797"/>
    </location>
</feature>
<dbReference type="SUPFAM" id="SSF56574">
    <property type="entry name" value="Serpins"/>
    <property type="match status" value="2"/>
</dbReference>
<protein>
    <recommendedName>
        <fullName evidence="5">Serpin domain-containing protein</fullName>
    </recommendedName>
</protein>
<feature type="region of interest" description="Disordered" evidence="3">
    <location>
        <begin position="768"/>
        <end position="797"/>
    </location>
</feature>
<dbReference type="Pfam" id="PF00079">
    <property type="entry name" value="Serpin"/>
    <property type="match status" value="2"/>
</dbReference>
<organism evidence="6 7">
    <name type="scientific">Orchesella dallaii</name>
    <dbReference type="NCBI Taxonomy" id="48710"/>
    <lineage>
        <taxon>Eukaryota</taxon>
        <taxon>Metazoa</taxon>
        <taxon>Ecdysozoa</taxon>
        <taxon>Arthropoda</taxon>
        <taxon>Hexapoda</taxon>
        <taxon>Collembola</taxon>
        <taxon>Entomobryomorpha</taxon>
        <taxon>Entomobryoidea</taxon>
        <taxon>Orchesellidae</taxon>
        <taxon>Orchesellinae</taxon>
        <taxon>Orchesella</taxon>
    </lineage>
</organism>
<gene>
    <name evidence="6" type="ORF">ODALV1_LOCUS28952</name>
</gene>
<evidence type="ECO:0000256" key="1">
    <source>
        <dbReference type="ARBA" id="ARBA00009500"/>
    </source>
</evidence>
<comment type="similarity">
    <text evidence="1 2">Belongs to the serpin family.</text>
</comment>
<feature type="compositionally biased region" description="Acidic residues" evidence="3">
    <location>
        <begin position="700"/>
        <end position="717"/>
    </location>
</feature>
<accession>A0ABP1S289</accession>
<keyword evidence="4" id="KW-0732">Signal</keyword>
<comment type="caution">
    <text evidence="6">The sequence shown here is derived from an EMBL/GenBank/DDBJ whole genome shotgun (WGS) entry which is preliminary data.</text>
</comment>
<dbReference type="SMART" id="SM00093">
    <property type="entry name" value="SERPIN"/>
    <property type="match status" value="1"/>
</dbReference>
<evidence type="ECO:0000313" key="7">
    <source>
        <dbReference type="Proteomes" id="UP001642540"/>
    </source>
</evidence>
<feature type="signal peptide" evidence="4">
    <location>
        <begin position="1"/>
        <end position="44"/>
    </location>
</feature>
<reference evidence="6 7" key="1">
    <citation type="submission" date="2024-08" db="EMBL/GenBank/DDBJ databases">
        <authorList>
            <person name="Cucini C."/>
            <person name="Frati F."/>
        </authorList>
    </citation>
    <scope>NUCLEOTIDE SEQUENCE [LARGE SCALE GENOMIC DNA]</scope>
</reference>
<dbReference type="PANTHER" id="PTHR11461:SF211">
    <property type="entry name" value="GH10112P-RELATED"/>
    <property type="match status" value="1"/>
</dbReference>
<dbReference type="InterPro" id="IPR023795">
    <property type="entry name" value="Serpin_CS"/>
</dbReference>
<evidence type="ECO:0000313" key="6">
    <source>
        <dbReference type="EMBL" id="CAL8142122.1"/>
    </source>
</evidence>